<feature type="signal peptide" evidence="1">
    <location>
        <begin position="1"/>
        <end position="15"/>
    </location>
</feature>
<keyword evidence="1" id="KW-0732">Signal</keyword>
<comment type="caution">
    <text evidence="2">The sequence shown here is derived from an EMBL/GenBank/DDBJ whole genome shotgun (WGS) entry which is preliminary data.</text>
</comment>
<dbReference type="RefSeq" id="WP_369336563.1">
    <property type="nucleotide sequence ID" value="NZ_JBFYGN010000001.1"/>
</dbReference>
<keyword evidence="3" id="KW-1185">Reference proteome</keyword>
<reference evidence="2 3" key="1">
    <citation type="journal article" date="2013" name="Int. J. Syst. Evol. Microbiol.">
        <title>Comamonas guangdongensis sp. nov., isolated from subterranean forest sediment, and emended description of the genus Comamonas.</title>
        <authorList>
            <person name="Zhang J."/>
            <person name="Wang Y."/>
            <person name="Zhou S."/>
            <person name="Wu C."/>
            <person name="He J."/>
            <person name="Li F."/>
        </authorList>
    </citation>
    <scope>NUCLEOTIDE SEQUENCE [LARGE SCALE GENOMIC DNA]</scope>
    <source>
        <strain evidence="2 3">CCTCC AB2011133</strain>
    </source>
</reference>
<evidence type="ECO:0008006" key="4">
    <source>
        <dbReference type="Google" id="ProtNLM"/>
    </source>
</evidence>
<dbReference type="EMBL" id="JBFYGN010000001">
    <property type="protein sequence ID" value="MEX8191334.1"/>
    <property type="molecule type" value="Genomic_DNA"/>
</dbReference>
<sequence>MALAFAVSASGLALAAPVDVYRGTLGGSEVVMELGRPRTDGAREGRYFYPRYGVDIPLKGPLNALAEAQPLTPELTEKLGADAPLFTDAEQRAVVWNVQQQGDGSLSGEWVDGIRGKKLPLKLKRIAHYDPEALEPKGVEAVTRAIVQGSGSGISQDVTISEKTAPYDYLRMSLQPLGQGKEVVLAPNLAWRPVRDARTQFWYPRLSRHPDAKILAQTNALLEQRHWAMSLDALACKSSIYLNLGPAAGSLGNYNDERIQVSYLSTALMSVVESGSTDCGGAHPNNHFNPFVLDLRKGGYMDFRRLFKDSRYGENGFEYADALVKKIAKVAAKQDADQGGAGGCTDYLAEFMVPMIETPAAVSFVISGIGHAMGACLGSGVSIAFKDFRPYIKPGAQRYLQP</sequence>
<proteinExistence type="predicted"/>
<evidence type="ECO:0000313" key="3">
    <source>
        <dbReference type="Proteomes" id="UP001561046"/>
    </source>
</evidence>
<dbReference type="Proteomes" id="UP001561046">
    <property type="component" value="Unassembled WGS sequence"/>
</dbReference>
<evidence type="ECO:0000313" key="2">
    <source>
        <dbReference type="EMBL" id="MEX8191334.1"/>
    </source>
</evidence>
<feature type="chain" id="PRO_5046239878" description="Secreted protein" evidence="1">
    <location>
        <begin position="16"/>
        <end position="402"/>
    </location>
</feature>
<evidence type="ECO:0000256" key="1">
    <source>
        <dbReference type="SAM" id="SignalP"/>
    </source>
</evidence>
<organism evidence="2 3">
    <name type="scientific">Comamonas guangdongensis</name>
    <dbReference type="NCBI Taxonomy" id="510515"/>
    <lineage>
        <taxon>Bacteria</taxon>
        <taxon>Pseudomonadati</taxon>
        <taxon>Pseudomonadota</taxon>
        <taxon>Betaproteobacteria</taxon>
        <taxon>Burkholderiales</taxon>
        <taxon>Comamonadaceae</taxon>
        <taxon>Comamonas</taxon>
    </lineage>
</organism>
<protein>
    <recommendedName>
        <fullName evidence="4">Secreted protein</fullName>
    </recommendedName>
</protein>
<accession>A0ABV3ZR46</accession>
<gene>
    <name evidence="2" type="ORF">AB6724_00610</name>
</gene>
<name>A0ABV3ZR46_9BURK</name>